<dbReference type="InterPro" id="IPR023631">
    <property type="entry name" value="Amidase_dom"/>
</dbReference>
<dbReference type="PANTHER" id="PTHR11895">
    <property type="entry name" value="TRANSAMIDASE"/>
    <property type="match status" value="1"/>
</dbReference>
<dbReference type="GO" id="GO:0003824">
    <property type="term" value="F:catalytic activity"/>
    <property type="evidence" value="ECO:0007669"/>
    <property type="project" value="InterPro"/>
</dbReference>
<dbReference type="PROSITE" id="PS00571">
    <property type="entry name" value="AMIDASES"/>
    <property type="match status" value="1"/>
</dbReference>
<dbReference type="InterPro" id="IPR020556">
    <property type="entry name" value="Amidase_CS"/>
</dbReference>
<dbReference type="PANTHER" id="PTHR11895:SF7">
    <property type="entry name" value="GLUTAMYL-TRNA(GLN) AMIDOTRANSFERASE SUBUNIT A, MITOCHONDRIAL"/>
    <property type="match status" value="1"/>
</dbReference>
<organism evidence="3 4">
    <name type="scientific">Salipiger marinus</name>
    <dbReference type="NCBI Taxonomy" id="555512"/>
    <lineage>
        <taxon>Bacteria</taxon>
        <taxon>Pseudomonadati</taxon>
        <taxon>Pseudomonadota</taxon>
        <taxon>Alphaproteobacteria</taxon>
        <taxon>Rhodobacterales</taxon>
        <taxon>Roseobacteraceae</taxon>
        <taxon>Salipiger</taxon>
    </lineage>
</organism>
<protein>
    <submittedName>
        <fullName evidence="3">Amidase</fullName>
    </submittedName>
</protein>
<evidence type="ECO:0000313" key="4">
    <source>
        <dbReference type="Proteomes" id="UP000199093"/>
    </source>
</evidence>
<gene>
    <name evidence="3" type="ORF">SAMN04487993_102531</name>
</gene>
<name>A0A1G8SLW8_9RHOB</name>
<dbReference type="NCBIfam" id="NF005687">
    <property type="entry name" value="PRK07487.1"/>
    <property type="match status" value="1"/>
</dbReference>
<evidence type="ECO:0000313" key="3">
    <source>
        <dbReference type="EMBL" id="SDJ30242.1"/>
    </source>
</evidence>
<dbReference type="Gene3D" id="3.90.1300.10">
    <property type="entry name" value="Amidase signature (AS) domain"/>
    <property type="match status" value="1"/>
</dbReference>
<dbReference type="Pfam" id="PF01425">
    <property type="entry name" value="Amidase"/>
    <property type="match status" value="1"/>
</dbReference>
<dbReference type="Proteomes" id="UP000199093">
    <property type="component" value="Unassembled WGS sequence"/>
</dbReference>
<feature type="domain" description="Amidase" evidence="2">
    <location>
        <begin position="25"/>
        <end position="444"/>
    </location>
</feature>
<sequence length="465" mass="48774">MTDPNSLSVRDLAEAIRSGTLRAPEVTAATLDRIARVNPALNAIVQDCSSDALAEAEALDARIRAGDQPGALAGVPVTIKVIADQTGYATTNGTTLARDLIATSDSPFLRHMRAEGAIVVGRTNCPAFSYRWFSSNAQHGTTVNPHNAALTPGGSSGGAGSATAAGLGHIAHGTDIAGSIRYPAYACGVQGLRPTPGRVPAFNQSGGDRPIGPQLMAVAGPLARRVDDLRLGLAAMSGYAPEDPLSTPAPLSGPALPRRVALVRRPGGIEPDPRILADLDRAADLLRRDGWQVEEPDSLPDLREAFDLQIDLWLADGHAEKLAAAQLEGDAGALALLNFYADRAARWDSAALSHALLRRSGLIRAWRAFLADTPLVLMPVCAELPFRQDEDLDGPEAIARLWQAQLPQVAIPLLGLPALAVSSGVENGIPSGVQLVAPPWREDHALDAGEVLERGFGIPQVVDPA</sequence>
<dbReference type="STRING" id="555512.SAMN04487993_102531"/>
<dbReference type="SUPFAM" id="SSF75304">
    <property type="entry name" value="Amidase signature (AS) enzymes"/>
    <property type="match status" value="1"/>
</dbReference>
<dbReference type="InterPro" id="IPR000120">
    <property type="entry name" value="Amidase"/>
</dbReference>
<evidence type="ECO:0000259" key="2">
    <source>
        <dbReference type="Pfam" id="PF01425"/>
    </source>
</evidence>
<dbReference type="RefSeq" id="WP_089850957.1">
    <property type="nucleotide sequence ID" value="NZ_FNEJ01000025.1"/>
</dbReference>
<reference evidence="3 4" key="1">
    <citation type="submission" date="2016-10" db="EMBL/GenBank/DDBJ databases">
        <authorList>
            <person name="de Groot N.N."/>
        </authorList>
    </citation>
    <scope>NUCLEOTIDE SEQUENCE [LARGE SCALE GENOMIC DNA]</scope>
    <source>
        <strain evidence="3 4">DSM 26424</strain>
    </source>
</reference>
<dbReference type="OrthoDB" id="9777859at2"/>
<dbReference type="InterPro" id="IPR036928">
    <property type="entry name" value="AS_sf"/>
</dbReference>
<accession>A0A1G8SLW8</accession>
<dbReference type="AlphaFoldDB" id="A0A1G8SLW8"/>
<comment type="similarity">
    <text evidence="1">Belongs to the amidase family.</text>
</comment>
<keyword evidence="4" id="KW-1185">Reference proteome</keyword>
<evidence type="ECO:0000256" key="1">
    <source>
        <dbReference type="ARBA" id="ARBA00009199"/>
    </source>
</evidence>
<proteinExistence type="inferred from homology"/>
<dbReference type="EMBL" id="FNEJ01000025">
    <property type="protein sequence ID" value="SDJ30242.1"/>
    <property type="molecule type" value="Genomic_DNA"/>
</dbReference>